<proteinExistence type="predicted"/>
<dbReference type="Proteomes" id="UP000198211">
    <property type="component" value="Unassembled WGS sequence"/>
</dbReference>
<keyword evidence="3" id="KW-1185">Reference proteome</keyword>
<dbReference type="EMBL" id="NBNE01003869">
    <property type="protein sequence ID" value="OWZ06654.1"/>
    <property type="molecule type" value="Genomic_DNA"/>
</dbReference>
<dbReference type="AlphaFoldDB" id="A0A225VNH7"/>
<feature type="region of interest" description="Disordered" evidence="1">
    <location>
        <begin position="25"/>
        <end position="64"/>
    </location>
</feature>
<reference evidence="3" key="1">
    <citation type="submission" date="2017-03" db="EMBL/GenBank/DDBJ databases">
        <title>Phytopthora megakarya and P. palmivora, two closely related causual agents of cacao black pod achieved similar genome size and gene model numbers by different mechanisms.</title>
        <authorList>
            <person name="Ali S."/>
            <person name="Shao J."/>
            <person name="Larry D.J."/>
            <person name="Kronmiller B."/>
            <person name="Shen D."/>
            <person name="Strem M.D."/>
            <person name="Melnick R.L."/>
            <person name="Guiltinan M.J."/>
            <person name="Tyler B.M."/>
            <person name="Meinhardt L.W."/>
            <person name="Bailey B.A."/>
        </authorList>
    </citation>
    <scope>NUCLEOTIDE SEQUENCE [LARGE SCALE GENOMIC DNA]</scope>
    <source>
        <strain evidence="3">zdho120</strain>
    </source>
</reference>
<evidence type="ECO:0000313" key="2">
    <source>
        <dbReference type="EMBL" id="OWZ06654.1"/>
    </source>
</evidence>
<comment type="caution">
    <text evidence="2">The sequence shown here is derived from an EMBL/GenBank/DDBJ whole genome shotgun (WGS) entry which is preliminary data.</text>
</comment>
<gene>
    <name evidence="2" type="ORF">PHMEG_00021063</name>
</gene>
<name>A0A225VNH7_9STRA</name>
<organism evidence="2 3">
    <name type="scientific">Phytophthora megakarya</name>
    <dbReference type="NCBI Taxonomy" id="4795"/>
    <lineage>
        <taxon>Eukaryota</taxon>
        <taxon>Sar</taxon>
        <taxon>Stramenopiles</taxon>
        <taxon>Oomycota</taxon>
        <taxon>Peronosporomycetes</taxon>
        <taxon>Peronosporales</taxon>
        <taxon>Peronosporaceae</taxon>
        <taxon>Phytophthora</taxon>
    </lineage>
</organism>
<evidence type="ECO:0000256" key="1">
    <source>
        <dbReference type="SAM" id="MobiDB-lite"/>
    </source>
</evidence>
<evidence type="ECO:0000313" key="3">
    <source>
        <dbReference type="Proteomes" id="UP000198211"/>
    </source>
</evidence>
<accession>A0A225VNH7</accession>
<sequence length="64" mass="7003">MVNDIPRAVTTLLYKNIHLPAEDEAEFEGEVTKKPASEEANAEPIGYTKSAYGSEPTFSSEPCQ</sequence>
<protein>
    <submittedName>
        <fullName evidence="2">Uncharacterized protein</fullName>
    </submittedName>
</protein>